<evidence type="ECO:0000256" key="5">
    <source>
        <dbReference type="ARBA" id="ARBA00022691"/>
    </source>
</evidence>
<dbReference type="RefSeq" id="WP_246016579.1">
    <property type="nucleotide sequence ID" value="NZ_QRDZ01000013.1"/>
</dbReference>
<organism evidence="7 8">
    <name type="scientific">Cohnella phaseoli</name>
    <dbReference type="NCBI Taxonomy" id="456490"/>
    <lineage>
        <taxon>Bacteria</taxon>
        <taxon>Bacillati</taxon>
        <taxon>Bacillota</taxon>
        <taxon>Bacilli</taxon>
        <taxon>Bacillales</taxon>
        <taxon>Paenibacillaceae</taxon>
        <taxon>Cohnella</taxon>
    </lineage>
</organism>
<dbReference type="InterPro" id="IPR023095">
    <property type="entry name" value="Ade_MeTrfase_dom_2"/>
</dbReference>
<dbReference type="InterPro" id="IPR012327">
    <property type="entry name" value="MeTrfase_D12"/>
</dbReference>
<reference evidence="7 8" key="1">
    <citation type="submission" date="2018-07" db="EMBL/GenBank/DDBJ databases">
        <title>Genomic Encyclopedia of Type Strains, Phase III (KMG-III): the genomes of soil and plant-associated and newly described type strains.</title>
        <authorList>
            <person name="Whitman W."/>
        </authorList>
    </citation>
    <scope>NUCLEOTIDE SEQUENCE [LARGE SCALE GENOMIC DNA]</scope>
    <source>
        <strain evidence="7 8">CECT 7287</strain>
    </source>
</reference>
<sequence length="324" mass="37966">MNNLVCRFCFEEFEFHEAEIDRYGRGFWCQCDGFTYIDEGEGIHRFTLLLEDKQRTSTPAPRVNLKFQKQLSLLRYPGGKSKFIPHLYLKLQSNKTETMSSSYCGGASAEFAFLQAGVIKHLRLNDLDFGIYALWWVVQHMPDELVYRIRHYQPTHKSFFQAQSIVKSDYNGCTIMDAAWNTLIVNRLAFSGIYKANPLGGRQGTVQDLTSRWNPKALIKRIYTIHALGDRYTVSNLDACEFIEEEYWRDNCTLFIDPPFYEQGKNLYRCYYDEEQHFELKELLESLYHGMPGADIILCYDNAPFIEQLYFYPEIEKVGRVYSC</sequence>
<dbReference type="AlphaFoldDB" id="A0A3D9JQB2"/>
<dbReference type="Pfam" id="PF02086">
    <property type="entry name" value="MethyltransfD12"/>
    <property type="match status" value="1"/>
</dbReference>
<gene>
    <name evidence="7" type="ORF">DFP98_113211</name>
</gene>
<dbReference type="EMBL" id="QRDZ01000013">
    <property type="protein sequence ID" value="RED76150.1"/>
    <property type="molecule type" value="Genomic_DNA"/>
</dbReference>
<comment type="caution">
    <text evidence="7">The sequence shown here is derived from an EMBL/GenBank/DDBJ whole genome shotgun (WGS) entry which is preliminary data.</text>
</comment>
<dbReference type="GO" id="GO:0006298">
    <property type="term" value="P:mismatch repair"/>
    <property type="evidence" value="ECO:0007669"/>
    <property type="project" value="TreeGrafter"/>
</dbReference>
<dbReference type="GO" id="GO:1904047">
    <property type="term" value="F:S-adenosyl-L-methionine binding"/>
    <property type="evidence" value="ECO:0007669"/>
    <property type="project" value="TreeGrafter"/>
</dbReference>
<evidence type="ECO:0000256" key="2">
    <source>
        <dbReference type="ARBA" id="ARBA00011900"/>
    </source>
</evidence>
<dbReference type="GO" id="GO:0009307">
    <property type="term" value="P:DNA restriction-modification system"/>
    <property type="evidence" value="ECO:0007669"/>
    <property type="project" value="InterPro"/>
</dbReference>
<dbReference type="GO" id="GO:0009007">
    <property type="term" value="F:site-specific DNA-methyltransferase (adenine-specific) activity"/>
    <property type="evidence" value="ECO:0007669"/>
    <property type="project" value="UniProtKB-EC"/>
</dbReference>
<protein>
    <recommendedName>
        <fullName evidence="2">site-specific DNA-methyltransferase (adenine-specific)</fullName>
        <ecNumber evidence="2">2.1.1.72</ecNumber>
    </recommendedName>
</protein>
<evidence type="ECO:0000313" key="8">
    <source>
        <dbReference type="Proteomes" id="UP000256977"/>
    </source>
</evidence>
<accession>A0A3D9JQB2</accession>
<dbReference type="GO" id="GO:0043565">
    <property type="term" value="F:sequence-specific DNA binding"/>
    <property type="evidence" value="ECO:0007669"/>
    <property type="project" value="TreeGrafter"/>
</dbReference>
<evidence type="ECO:0000256" key="1">
    <source>
        <dbReference type="ARBA" id="ARBA00006594"/>
    </source>
</evidence>
<dbReference type="SUPFAM" id="SSF53335">
    <property type="entry name" value="S-adenosyl-L-methionine-dependent methyltransferases"/>
    <property type="match status" value="1"/>
</dbReference>
<keyword evidence="8" id="KW-1185">Reference proteome</keyword>
<dbReference type="InterPro" id="IPR029063">
    <property type="entry name" value="SAM-dependent_MTases_sf"/>
</dbReference>
<comment type="catalytic activity">
    <reaction evidence="6">
        <text>a 2'-deoxyadenosine in DNA + S-adenosyl-L-methionine = an N(6)-methyl-2'-deoxyadenosine in DNA + S-adenosyl-L-homocysteine + H(+)</text>
        <dbReference type="Rhea" id="RHEA:15197"/>
        <dbReference type="Rhea" id="RHEA-COMP:12418"/>
        <dbReference type="Rhea" id="RHEA-COMP:12419"/>
        <dbReference type="ChEBI" id="CHEBI:15378"/>
        <dbReference type="ChEBI" id="CHEBI:57856"/>
        <dbReference type="ChEBI" id="CHEBI:59789"/>
        <dbReference type="ChEBI" id="CHEBI:90615"/>
        <dbReference type="ChEBI" id="CHEBI:90616"/>
        <dbReference type="EC" id="2.1.1.72"/>
    </reaction>
</comment>
<evidence type="ECO:0000256" key="4">
    <source>
        <dbReference type="ARBA" id="ARBA00022679"/>
    </source>
</evidence>
<keyword evidence="3 7" id="KW-0489">Methyltransferase</keyword>
<dbReference type="PANTHER" id="PTHR30481">
    <property type="entry name" value="DNA ADENINE METHYLASE"/>
    <property type="match status" value="1"/>
</dbReference>
<dbReference type="EC" id="2.1.1.72" evidence="2"/>
<proteinExistence type="inferred from homology"/>
<evidence type="ECO:0000256" key="6">
    <source>
        <dbReference type="ARBA" id="ARBA00047942"/>
    </source>
</evidence>
<keyword evidence="4" id="KW-0808">Transferase</keyword>
<dbReference type="PANTHER" id="PTHR30481:SF2">
    <property type="entry name" value="SITE-SPECIFIC DNA-METHYLTRANSFERASE (ADENINE-SPECIFIC)"/>
    <property type="match status" value="1"/>
</dbReference>
<keyword evidence="5" id="KW-0949">S-adenosyl-L-methionine</keyword>
<evidence type="ECO:0000256" key="3">
    <source>
        <dbReference type="ARBA" id="ARBA00022603"/>
    </source>
</evidence>
<dbReference type="Gene3D" id="3.40.50.150">
    <property type="entry name" value="Vaccinia Virus protein VP39"/>
    <property type="match status" value="1"/>
</dbReference>
<dbReference type="GO" id="GO:0032259">
    <property type="term" value="P:methylation"/>
    <property type="evidence" value="ECO:0007669"/>
    <property type="project" value="UniProtKB-KW"/>
</dbReference>
<dbReference type="Proteomes" id="UP000256977">
    <property type="component" value="Unassembled WGS sequence"/>
</dbReference>
<dbReference type="Gene3D" id="1.10.1020.10">
    <property type="entry name" value="Adenine-specific Methyltransferase, Domain 2"/>
    <property type="match status" value="1"/>
</dbReference>
<evidence type="ECO:0000313" key="7">
    <source>
        <dbReference type="EMBL" id="RED76150.1"/>
    </source>
</evidence>
<comment type="similarity">
    <text evidence="1">Belongs to the N(4)/N(6)-methyltransferase family.</text>
</comment>
<name>A0A3D9JQB2_9BACL</name>